<dbReference type="Gene3D" id="2.60.40.1190">
    <property type="match status" value="1"/>
</dbReference>
<dbReference type="GO" id="GO:0016052">
    <property type="term" value="P:carbohydrate catabolic process"/>
    <property type="evidence" value="ECO:0007669"/>
    <property type="project" value="InterPro"/>
</dbReference>
<dbReference type="AlphaFoldDB" id="A0A081PJZ0"/>
<accession>A0A081PJZ0</accession>
<dbReference type="InterPro" id="IPR010502">
    <property type="entry name" value="Carb-bd_dom_fam9"/>
</dbReference>
<dbReference type="Proteomes" id="UP000028007">
    <property type="component" value="Unassembled WGS sequence"/>
</dbReference>
<gene>
    <name evidence="2" type="ORF">N180_09045</name>
</gene>
<evidence type="ECO:0000313" key="3">
    <source>
        <dbReference type="Proteomes" id="UP000028007"/>
    </source>
</evidence>
<evidence type="ECO:0000259" key="1">
    <source>
        <dbReference type="Pfam" id="PF16011"/>
    </source>
</evidence>
<protein>
    <recommendedName>
        <fullName evidence="1">Carbohydrate-binding domain-containing protein</fullName>
    </recommendedName>
</protein>
<keyword evidence="3" id="KW-1185">Reference proteome</keyword>
<comment type="caution">
    <text evidence="2">The sequence shown here is derived from an EMBL/GenBank/DDBJ whole genome shotgun (WGS) entry which is preliminary data.</text>
</comment>
<dbReference type="EMBL" id="JNFF01000022">
    <property type="protein sequence ID" value="KEQ31013.1"/>
    <property type="molecule type" value="Genomic_DNA"/>
</dbReference>
<dbReference type="eggNOG" id="COG3706">
    <property type="taxonomic scope" value="Bacteria"/>
</dbReference>
<feature type="domain" description="Carbohydrate-binding" evidence="1">
    <location>
        <begin position="26"/>
        <end position="205"/>
    </location>
</feature>
<dbReference type="GO" id="GO:0004553">
    <property type="term" value="F:hydrolase activity, hydrolyzing O-glycosyl compounds"/>
    <property type="evidence" value="ECO:0007669"/>
    <property type="project" value="InterPro"/>
</dbReference>
<evidence type="ECO:0000313" key="2">
    <source>
        <dbReference type="EMBL" id="KEQ31013.1"/>
    </source>
</evidence>
<dbReference type="CDD" id="cd09620">
    <property type="entry name" value="CBM9_like_3"/>
    <property type="match status" value="1"/>
</dbReference>
<dbReference type="Pfam" id="PF16011">
    <property type="entry name" value="CBM9_2"/>
    <property type="match status" value="1"/>
</dbReference>
<dbReference type="SUPFAM" id="SSF49344">
    <property type="entry name" value="CBD9-like"/>
    <property type="match status" value="1"/>
</dbReference>
<name>A0A081PJZ0_9SPHI</name>
<sequence length="208" mass="23409">MKTLTVPCIPAGKPLEQFLYDSASSFIDQQPWPSGSSVPQAVFSIAYHNSSIFVLFQISEKEIRAVNTAVNTPVYEDSCVEFFLQLPGENSYYNFEFNCTGTVLAGYGPGRTRELLPEEVASQIRRTVKITRGAELTGISWELIAEIPTTVFCKHNIPTFAGLTCKANFYKCGDELTEPHYLAWNNIQTEEPDFHLPEYFGQLTFNQI</sequence>
<organism evidence="2 3">
    <name type="scientific">Pedobacter antarcticus 4BY</name>
    <dbReference type="NCBI Taxonomy" id="1358423"/>
    <lineage>
        <taxon>Bacteria</taxon>
        <taxon>Pseudomonadati</taxon>
        <taxon>Bacteroidota</taxon>
        <taxon>Sphingobacteriia</taxon>
        <taxon>Sphingobacteriales</taxon>
        <taxon>Sphingobacteriaceae</taxon>
        <taxon>Pedobacter</taxon>
    </lineage>
</organism>
<dbReference type="GO" id="GO:0030246">
    <property type="term" value="F:carbohydrate binding"/>
    <property type="evidence" value="ECO:0007669"/>
    <property type="project" value="InterPro"/>
</dbReference>
<dbReference type="OrthoDB" id="9801646at2"/>
<dbReference type="RefSeq" id="WP_037438714.1">
    <property type="nucleotide sequence ID" value="NZ_JNFF01000022.1"/>
</dbReference>
<proteinExistence type="predicted"/>
<reference evidence="2 3" key="1">
    <citation type="journal article" date="1992" name="Int. J. Syst. Bacteriol.">
        <title>Sphingobacterium antarcticus sp. nov. a Psychrotrophic Bacterium from the Soils of Schirmacher Oasis, Antarctica.</title>
        <authorList>
            <person name="Shivaji S."/>
            <person name="Ray M.K."/>
            <person name="Rao N.S."/>
            <person name="Saiserr L."/>
            <person name="Jagannadham M.V."/>
            <person name="Kumar G.S."/>
            <person name="Reddy G."/>
            <person name="Bhargava P.M."/>
        </authorList>
    </citation>
    <scope>NUCLEOTIDE SEQUENCE [LARGE SCALE GENOMIC DNA]</scope>
    <source>
        <strain evidence="2 3">4BY</strain>
    </source>
</reference>